<evidence type="ECO:0000259" key="4">
    <source>
        <dbReference type="Pfam" id="PF00534"/>
    </source>
</evidence>
<dbReference type="Pfam" id="PF00534">
    <property type="entry name" value="Glycos_transf_1"/>
    <property type="match status" value="1"/>
</dbReference>
<evidence type="ECO:0000259" key="5">
    <source>
        <dbReference type="Pfam" id="PF13439"/>
    </source>
</evidence>
<dbReference type="InterPro" id="IPR028098">
    <property type="entry name" value="Glyco_trans_4-like_N"/>
</dbReference>
<dbReference type="Proteomes" id="UP001501822">
    <property type="component" value="Unassembled WGS sequence"/>
</dbReference>
<dbReference type="InterPro" id="IPR050194">
    <property type="entry name" value="Glycosyltransferase_grp1"/>
</dbReference>
<dbReference type="PANTHER" id="PTHR45947">
    <property type="entry name" value="SULFOQUINOVOSYL TRANSFERASE SQD2"/>
    <property type="match status" value="1"/>
</dbReference>
<keyword evidence="1" id="KW-0328">Glycosyltransferase</keyword>
<evidence type="ECO:0000256" key="3">
    <source>
        <dbReference type="SAM" id="MobiDB-lite"/>
    </source>
</evidence>
<gene>
    <name evidence="6" type="ORF">GCM10010151_68640</name>
</gene>
<reference evidence="6 7" key="1">
    <citation type="journal article" date="2019" name="Int. J. Syst. Evol. Microbiol.">
        <title>The Global Catalogue of Microorganisms (GCM) 10K type strain sequencing project: providing services to taxonomists for standard genome sequencing and annotation.</title>
        <authorList>
            <consortium name="The Broad Institute Genomics Platform"/>
            <consortium name="The Broad Institute Genome Sequencing Center for Infectious Disease"/>
            <person name="Wu L."/>
            <person name="Ma J."/>
        </authorList>
    </citation>
    <scope>NUCLEOTIDE SEQUENCE [LARGE SCALE GENOMIC DNA]</scope>
    <source>
        <strain evidence="6 7">JCM 3146</strain>
    </source>
</reference>
<evidence type="ECO:0000313" key="7">
    <source>
        <dbReference type="Proteomes" id="UP001501822"/>
    </source>
</evidence>
<protein>
    <submittedName>
        <fullName evidence="6">Glycosyltransferase family 1 protein</fullName>
    </submittedName>
</protein>
<comment type="caution">
    <text evidence="6">The sequence shown here is derived from an EMBL/GenBank/DDBJ whole genome shotgun (WGS) entry which is preliminary data.</text>
</comment>
<dbReference type="Gene3D" id="3.40.50.2000">
    <property type="entry name" value="Glycogen Phosphorylase B"/>
    <property type="match status" value="2"/>
</dbReference>
<evidence type="ECO:0000256" key="1">
    <source>
        <dbReference type="ARBA" id="ARBA00022676"/>
    </source>
</evidence>
<dbReference type="RefSeq" id="WP_252810774.1">
    <property type="nucleotide sequence ID" value="NZ_BAAABM010000066.1"/>
</dbReference>
<keyword evidence="2" id="KW-0808">Transferase</keyword>
<evidence type="ECO:0000256" key="2">
    <source>
        <dbReference type="ARBA" id="ARBA00022679"/>
    </source>
</evidence>
<dbReference type="InterPro" id="IPR001296">
    <property type="entry name" value="Glyco_trans_1"/>
</dbReference>
<sequence>MMNIAMVSVQDSPLGAAKGLDEGLGVHVAELARELGRQGHRVTVFTRQDGRDPREKVRFAPGVTVEQLAVGPARPLAEDELLPYLADFGAELARRWHGRRPDVVHAHHWVSGLAAIAGANGLDIPVVQSFHTLGTTLSRSGQPCSPTRVRLEKAIGRSVRSVVAMTESERTELVRLGISRRQITLVPSGVDVEKFAPNGPSLPRGDAPRLVTLMKVGRHQGVVSVIQALARIPDAELVVAGGPDREDLETDETVHQLRIKAKEAGVADRVTFIGRVSANDAPKLLRSADLTISVPAQETVGRVPLESMACGTPVVASPVGGHLDSVVENVTGIHVPADRPMEIARRVRALLADPTMRTALSIGAVDRVRSRFAWERVAHETVKVYESLQPAPEPEPVLAGVGAGAADEDEDF</sequence>
<feature type="domain" description="Glycosyl transferase family 1" evidence="4">
    <location>
        <begin position="206"/>
        <end position="361"/>
    </location>
</feature>
<feature type="domain" description="Glycosyltransferase subfamily 4-like N-terminal" evidence="5">
    <location>
        <begin position="23"/>
        <end position="194"/>
    </location>
</feature>
<dbReference type="EMBL" id="BAAABM010000066">
    <property type="protein sequence ID" value="GAA0368983.1"/>
    <property type="molecule type" value="Genomic_DNA"/>
</dbReference>
<organism evidence="6 7">
    <name type="scientific">Actinoallomurus spadix</name>
    <dbReference type="NCBI Taxonomy" id="79912"/>
    <lineage>
        <taxon>Bacteria</taxon>
        <taxon>Bacillati</taxon>
        <taxon>Actinomycetota</taxon>
        <taxon>Actinomycetes</taxon>
        <taxon>Streptosporangiales</taxon>
        <taxon>Thermomonosporaceae</taxon>
        <taxon>Actinoallomurus</taxon>
    </lineage>
</organism>
<dbReference type="SUPFAM" id="SSF53756">
    <property type="entry name" value="UDP-Glycosyltransferase/glycogen phosphorylase"/>
    <property type="match status" value="1"/>
</dbReference>
<evidence type="ECO:0000313" key="6">
    <source>
        <dbReference type="EMBL" id="GAA0368983.1"/>
    </source>
</evidence>
<dbReference type="Pfam" id="PF13439">
    <property type="entry name" value="Glyco_transf_4"/>
    <property type="match status" value="1"/>
</dbReference>
<proteinExistence type="predicted"/>
<name>A0ABN0XP20_9ACTN</name>
<dbReference type="PANTHER" id="PTHR45947:SF3">
    <property type="entry name" value="SULFOQUINOVOSYL TRANSFERASE SQD2"/>
    <property type="match status" value="1"/>
</dbReference>
<accession>A0ABN0XP20</accession>
<feature type="region of interest" description="Disordered" evidence="3">
    <location>
        <begin position="392"/>
        <end position="412"/>
    </location>
</feature>
<keyword evidence="7" id="KW-1185">Reference proteome</keyword>